<comment type="caution">
    <text evidence="2">The sequence shown here is derived from an EMBL/GenBank/DDBJ whole genome shotgun (WGS) entry which is preliminary data.</text>
</comment>
<feature type="transmembrane region" description="Helical" evidence="1">
    <location>
        <begin position="407"/>
        <end position="427"/>
    </location>
</feature>
<dbReference type="PANTHER" id="PTHR37947:SF1">
    <property type="entry name" value="BLL2462 PROTEIN"/>
    <property type="match status" value="1"/>
</dbReference>
<proteinExistence type="predicted"/>
<evidence type="ECO:0000313" key="2">
    <source>
        <dbReference type="EMBL" id="KOH45602.1"/>
    </source>
</evidence>
<dbReference type="SUPFAM" id="SSF52317">
    <property type="entry name" value="Class I glutamine amidotransferase-like"/>
    <property type="match status" value="1"/>
</dbReference>
<sequence>MNLKPTDEGIVNYTVRLEPISGEQNLANNSYDFSVNVIAEKQRILFLARGPHPDLSAISQALEGINKYETKLITSFSNELDFSAYDLVIVHQLPHVDPQTTDLVDKLLQSRRPVLFVVGKETSISGFNGLKTGFQFQPVKGFEQVSAFIQESFSLFRFDATEMKRFQDLPPLLAPFGDIDLDSSLELFANQVIQSVETKRPLIAFGRIDGQKRGFIAGEGLWRWRIHNYLNDRSHAAFDDLIQKFVNYLILKPDEDNFNIYWKTNYAEDEPVIIQAELFNESFELDNSPEVDIEFIHENGQTYQAVFDKTNDKYQLNMGRLPDGNYAFIAHSKLAESEFTESGNFSVSKIQIEGIETEANFQLLSQMARKTGGEFFLAEAVDELIQQLKQHPNLQAKQTEQQIYRELLTMKWFFFILLFLLALEWFLRKFWGIY</sequence>
<keyword evidence="1" id="KW-1133">Transmembrane helix</keyword>
<evidence type="ECO:0000313" key="3">
    <source>
        <dbReference type="Proteomes" id="UP000036958"/>
    </source>
</evidence>
<dbReference type="STRING" id="1409788.NC99_15810"/>
<evidence type="ECO:0000256" key="1">
    <source>
        <dbReference type="SAM" id="Phobius"/>
    </source>
</evidence>
<reference evidence="3" key="1">
    <citation type="submission" date="2015-07" db="EMBL/GenBank/DDBJ databases">
        <title>Genome sequencing of Sunxiuqinia dokdonensis strain SK.</title>
        <authorList>
            <person name="Ahn S."/>
            <person name="Kim B.-C."/>
        </authorList>
    </citation>
    <scope>NUCLEOTIDE SEQUENCE [LARGE SCALE GENOMIC DNA]</scope>
    <source>
        <strain evidence="3">SK</strain>
    </source>
</reference>
<keyword evidence="3" id="KW-1185">Reference proteome</keyword>
<keyword evidence="1" id="KW-0812">Transmembrane</keyword>
<dbReference type="InterPro" id="IPR029062">
    <property type="entry name" value="Class_I_gatase-like"/>
</dbReference>
<dbReference type="Proteomes" id="UP000036958">
    <property type="component" value="Unassembled WGS sequence"/>
</dbReference>
<accession>A0A0L8VBQ0</accession>
<keyword evidence="1" id="KW-0472">Membrane</keyword>
<name>A0A0L8VBQ0_9BACT</name>
<dbReference type="AlphaFoldDB" id="A0A0L8VBQ0"/>
<gene>
    <name evidence="2" type="ORF">NC99_15810</name>
</gene>
<organism evidence="2 3">
    <name type="scientific">Sunxiuqinia dokdonensis</name>
    <dbReference type="NCBI Taxonomy" id="1409788"/>
    <lineage>
        <taxon>Bacteria</taxon>
        <taxon>Pseudomonadati</taxon>
        <taxon>Bacteroidota</taxon>
        <taxon>Bacteroidia</taxon>
        <taxon>Marinilabiliales</taxon>
        <taxon>Prolixibacteraceae</taxon>
        <taxon>Sunxiuqinia</taxon>
    </lineage>
</organism>
<dbReference type="PANTHER" id="PTHR37947">
    <property type="entry name" value="BLL2462 PROTEIN"/>
    <property type="match status" value="1"/>
</dbReference>
<protein>
    <submittedName>
        <fullName evidence="2">Uncharacterized protein</fullName>
    </submittedName>
</protein>
<dbReference type="EMBL" id="LGIA01000093">
    <property type="protein sequence ID" value="KOH45602.1"/>
    <property type="molecule type" value="Genomic_DNA"/>
</dbReference>